<sequence>MAVDPHLVTFDLSRDSLFDEFTLQTFRDRYLIDGETSPQHAFARASAAFADDAEHAQRLYDAVSKGWFMFATPLLSNGGTSRGLPISCFLSTAEDSREGIFDHWTETGWLSSVGGGVGGYWPLRSNGTKTSQGSSSTGVIPFIAAVDRIILSVSQGGTRRGSYAAYMDIDHPEVMEFITGRKPTGGDANRKFINLHNALCITDKFMEAVRDDAPFDLVDPKSKQVVATHSAREMWKQIMETRKQTGEPYMFFVDVANRALPEPQKKKGLRVNQSNLCVAPYTELLTKLGHKPIGALVGQEVEVWNGDAWSKVTVEETGKAQELVRVWFEDGSHLDVTPYHKFYAKDGTEIRAGALKVGTILEPAAHPIIEGGHDYSVDVAYTAGYATFAGFEDANRLTVFSPDIPGDAVTKRLMQHSVNASADALAGGFTIRYEPKSIPSGRAPTGWTETARLAWFAGIMDAGGSWVDLGAEGKYLTVTLNDAAMVNQMRLDALEAFLTPRIRITDAGNAFMLDEGDVWWLNQGGMLLKHTGRATTKKTHPVVADVVPIPFKTDTYCVTEPLRHRAVFNGTLTGNCTEITLATGRDDQGKKRTAVCCLSSVNAEKYDEWVDDPHFIEDLMRMLDNCLQVFIEQAPEALAYAIYSATQERSVGLGLLGFHAYLQKHMIRFESHKARKVNRAIFKHIRSLADAASLKLGAERGEAPDMAGTGERFAHKMAIAPNASSSILCGNTSPSIEPWRANAYLHKTLSGSFPVKNPWLVRELAKLGLDTQGVWKAIIANEGSVQGLGTLVKELGKAPYYVFDDLGVEGIEIDAEVWENLMEVFKTFTELDMRWVVQLARDRQEDIDQAQSVNTAFPHDADAGYMSEVHYLAWDPDAEGAPIKSLYYYRSTTPKRAENTNEKIERAKTASVEVEAPPSNGLSANPLDDSTCIACEG</sequence>
<proteinExistence type="inferred from homology"/>
<keyword evidence="3 4" id="KW-0560">Oxidoreductase</keyword>
<evidence type="ECO:0000259" key="5">
    <source>
        <dbReference type="SMART" id="SM00306"/>
    </source>
</evidence>
<dbReference type="CDD" id="cd00081">
    <property type="entry name" value="Hint"/>
    <property type="match status" value="1"/>
</dbReference>
<dbReference type="Gene3D" id="2.170.16.10">
    <property type="entry name" value="Hedgehog/Intein (Hint) domain"/>
    <property type="match status" value="1"/>
</dbReference>
<reference evidence="6 7" key="2">
    <citation type="submission" date="2018-09" db="EMBL/GenBank/DDBJ databases">
        <title>Giant CbK-like Caulobacter bacteriophages have genetically divergent genomes.</title>
        <authorList>
            <person name="Wilson K."/>
            <person name="Ely B."/>
        </authorList>
    </citation>
    <scope>NUCLEOTIDE SEQUENCE [LARGE SCALE GENOMIC DNA]</scope>
</reference>
<reference evidence="7" key="1">
    <citation type="submission" date="2018-07" db="EMBL/GenBank/DDBJ databases">
        <title>Giant CbK-like Caulobacter bacteriophages have genetically divergent genomes.</title>
        <authorList>
            <person name="Wilson K.M."/>
            <person name="Ely B."/>
        </authorList>
    </citation>
    <scope>NUCLEOTIDE SEQUENCE [LARGE SCALE GENOMIC DNA]</scope>
</reference>
<dbReference type="InterPro" id="IPR008926">
    <property type="entry name" value="RNR_R1-su_N"/>
</dbReference>
<dbReference type="SUPFAM" id="SSF51294">
    <property type="entry name" value="Hedgehog/intein (Hint) domain"/>
    <property type="match status" value="1"/>
</dbReference>
<evidence type="ECO:0000313" key="7">
    <source>
        <dbReference type="Proteomes" id="UP000259026"/>
    </source>
</evidence>
<gene>
    <name evidence="6" type="ORF">CcrPW_gp151c</name>
</gene>
<evidence type="ECO:0000313" key="6">
    <source>
        <dbReference type="EMBL" id="AXQ68690.1"/>
    </source>
</evidence>
<dbReference type="InterPro" id="IPR013509">
    <property type="entry name" value="RNR_lsu_N"/>
</dbReference>
<dbReference type="InterPro" id="IPR003587">
    <property type="entry name" value="Hint_dom_N"/>
</dbReference>
<dbReference type="GO" id="GO:0009263">
    <property type="term" value="P:deoxyribonucleotide biosynthetic process"/>
    <property type="evidence" value="ECO:0007669"/>
    <property type="project" value="UniProtKB-KW"/>
</dbReference>
<dbReference type="PANTHER" id="PTHR11573:SF6">
    <property type="entry name" value="RIBONUCLEOSIDE-DIPHOSPHATE REDUCTASE LARGE SUBUNIT"/>
    <property type="match status" value="1"/>
</dbReference>
<dbReference type="Pfam" id="PF02867">
    <property type="entry name" value="Ribonuc_red_lgC"/>
    <property type="match status" value="1"/>
</dbReference>
<dbReference type="InterPro" id="IPR039718">
    <property type="entry name" value="Rrm1"/>
</dbReference>
<protein>
    <recommendedName>
        <fullName evidence="2 4">Ribonucleoside-diphosphate reductase</fullName>
        <ecNumber evidence="2 4">1.17.4.1</ecNumber>
    </recommendedName>
</protein>
<dbReference type="Pfam" id="PF00317">
    <property type="entry name" value="Ribonuc_red_lgN"/>
    <property type="match status" value="1"/>
</dbReference>
<comment type="similarity">
    <text evidence="1 4">Belongs to the ribonucleoside diphosphate reductase large chain family.</text>
</comment>
<dbReference type="Gene3D" id="3.20.70.20">
    <property type="match status" value="2"/>
</dbReference>
<evidence type="ECO:0000256" key="2">
    <source>
        <dbReference type="ARBA" id="ARBA00012274"/>
    </source>
</evidence>
<keyword evidence="4" id="KW-0215">Deoxyribonucleotide synthesis</keyword>
<keyword evidence="7" id="KW-1185">Reference proteome</keyword>
<dbReference type="SUPFAM" id="SSF51998">
    <property type="entry name" value="PFL-like glycyl radical enzymes"/>
    <property type="match status" value="1"/>
</dbReference>
<dbReference type="InterPro" id="IPR036844">
    <property type="entry name" value="Hint_dom_sf"/>
</dbReference>
<dbReference type="GO" id="GO:0005524">
    <property type="term" value="F:ATP binding"/>
    <property type="evidence" value="ECO:0007669"/>
    <property type="project" value="InterPro"/>
</dbReference>
<dbReference type="EMBL" id="MH588545">
    <property type="protein sequence ID" value="AXQ68690.1"/>
    <property type="molecule type" value="Genomic_DNA"/>
</dbReference>
<dbReference type="InterPro" id="IPR000788">
    <property type="entry name" value="RNR_lg_C"/>
</dbReference>
<dbReference type="GO" id="GO:0016539">
    <property type="term" value="P:intein-mediated protein splicing"/>
    <property type="evidence" value="ECO:0007669"/>
    <property type="project" value="InterPro"/>
</dbReference>
<evidence type="ECO:0000256" key="4">
    <source>
        <dbReference type="RuleBase" id="RU003410"/>
    </source>
</evidence>
<evidence type="ECO:0000256" key="1">
    <source>
        <dbReference type="ARBA" id="ARBA00010406"/>
    </source>
</evidence>
<comment type="function">
    <text evidence="4">Provides the precursors necessary for DNA synthesis. Catalyzes the biosynthesis of deoxyribonucleotides from the corresponding ribonucleotides.</text>
</comment>
<comment type="catalytic activity">
    <reaction evidence="4">
        <text>a 2'-deoxyribonucleoside 5'-diphosphate + [thioredoxin]-disulfide + H2O = a ribonucleoside 5'-diphosphate + [thioredoxin]-dithiol</text>
        <dbReference type="Rhea" id="RHEA:23252"/>
        <dbReference type="Rhea" id="RHEA-COMP:10698"/>
        <dbReference type="Rhea" id="RHEA-COMP:10700"/>
        <dbReference type="ChEBI" id="CHEBI:15377"/>
        <dbReference type="ChEBI" id="CHEBI:29950"/>
        <dbReference type="ChEBI" id="CHEBI:50058"/>
        <dbReference type="ChEBI" id="CHEBI:57930"/>
        <dbReference type="ChEBI" id="CHEBI:73316"/>
        <dbReference type="EC" id="1.17.4.1"/>
    </reaction>
</comment>
<accession>A0A385EAI5</accession>
<name>A0A385EAI5_9CAUD</name>
<dbReference type="SUPFAM" id="SSF48168">
    <property type="entry name" value="R1 subunit of ribonucleotide reductase, N-terminal domain"/>
    <property type="match status" value="1"/>
</dbReference>
<dbReference type="PROSITE" id="PS50817">
    <property type="entry name" value="INTEIN_N_TER"/>
    <property type="match status" value="1"/>
</dbReference>
<evidence type="ECO:0000256" key="3">
    <source>
        <dbReference type="ARBA" id="ARBA00023002"/>
    </source>
</evidence>
<dbReference type="UniPathway" id="UPA00326"/>
<dbReference type="PANTHER" id="PTHR11573">
    <property type="entry name" value="RIBONUCLEOSIDE-DIPHOSPHATE REDUCTASE LARGE CHAIN"/>
    <property type="match status" value="1"/>
</dbReference>
<organism evidence="6 7">
    <name type="scientific">Caulobacter phage CcrPW</name>
    <dbReference type="NCBI Taxonomy" id="2283271"/>
    <lineage>
        <taxon>Viruses</taxon>
        <taxon>Duplodnaviria</taxon>
        <taxon>Heunggongvirae</taxon>
        <taxon>Uroviricota</taxon>
        <taxon>Caudoviricetes</taxon>
        <taxon>Jeanschmidtviridae</taxon>
        <taxon>Colossusvirus</taxon>
        <taxon>Colossusvirus PW</taxon>
    </lineage>
</organism>
<dbReference type="EC" id="1.17.4.1" evidence="2 4"/>
<feature type="domain" description="Hint" evidence="5">
    <location>
        <begin position="275"/>
        <end position="365"/>
    </location>
</feature>
<dbReference type="Proteomes" id="UP000259026">
    <property type="component" value="Segment"/>
</dbReference>
<dbReference type="SMART" id="SM00306">
    <property type="entry name" value="HintN"/>
    <property type="match status" value="1"/>
</dbReference>
<dbReference type="InterPro" id="IPR006141">
    <property type="entry name" value="Intein_N"/>
</dbReference>
<dbReference type="GO" id="GO:0004748">
    <property type="term" value="F:ribonucleoside-diphosphate reductase activity, thioredoxin disulfide as acceptor"/>
    <property type="evidence" value="ECO:0007669"/>
    <property type="project" value="UniProtKB-EC"/>
</dbReference>